<comment type="caution">
    <text evidence="2">The sequence shown here is derived from an EMBL/GenBank/DDBJ whole genome shotgun (WGS) entry which is preliminary data.</text>
</comment>
<dbReference type="EMBL" id="CAKXYP010000002">
    <property type="protein sequence ID" value="CAH9413571.1"/>
    <property type="molecule type" value="Genomic_DNA"/>
</dbReference>
<evidence type="ECO:0000256" key="1">
    <source>
        <dbReference type="SAM" id="MobiDB-lite"/>
    </source>
</evidence>
<organism evidence="2 3">
    <name type="scientific">Streptomyces globisporus</name>
    <dbReference type="NCBI Taxonomy" id="1908"/>
    <lineage>
        <taxon>Bacteria</taxon>
        <taxon>Bacillati</taxon>
        <taxon>Actinomycetota</taxon>
        <taxon>Actinomycetes</taxon>
        <taxon>Kitasatosporales</taxon>
        <taxon>Streptomycetaceae</taxon>
        <taxon>Streptomyces</taxon>
    </lineage>
</organism>
<keyword evidence="3" id="KW-1185">Reference proteome</keyword>
<gene>
    <name evidence="2" type="ORF">SGL43_00570</name>
</gene>
<feature type="region of interest" description="Disordered" evidence="1">
    <location>
        <begin position="1"/>
        <end position="94"/>
    </location>
</feature>
<name>A0ABN8UXC8_STRGL</name>
<reference evidence="2" key="1">
    <citation type="submission" date="2022-03" db="EMBL/GenBank/DDBJ databases">
        <authorList>
            <person name="Leyn A S."/>
        </authorList>
    </citation>
    <scope>NUCLEOTIDE SEQUENCE</scope>
    <source>
        <strain evidence="2">Streptomyces globisporus 4-3</strain>
    </source>
</reference>
<sequence length="94" mass="9390">MRGHGVASGSSTQDGGPRAATGRGRSRAVRSEGWFAWVPSGFRPAGGAPPAAGSEGRYHGAGGGQTGDCSHRAAYGRNELRGSAGAGDRTRAPP</sequence>
<protein>
    <submittedName>
        <fullName evidence="2">Uncharacterized protein</fullName>
    </submittedName>
</protein>
<evidence type="ECO:0000313" key="2">
    <source>
        <dbReference type="EMBL" id="CAH9413571.1"/>
    </source>
</evidence>
<evidence type="ECO:0000313" key="3">
    <source>
        <dbReference type="Proteomes" id="UP001154015"/>
    </source>
</evidence>
<accession>A0ABN8UXC8</accession>
<proteinExistence type="predicted"/>
<dbReference type="Proteomes" id="UP001154015">
    <property type="component" value="Unassembled WGS sequence"/>
</dbReference>